<proteinExistence type="predicted"/>
<organism evidence="2 3">
    <name type="scientific">Centaurea solstitialis</name>
    <name type="common">yellow star-thistle</name>
    <dbReference type="NCBI Taxonomy" id="347529"/>
    <lineage>
        <taxon>Eukaryota</taxon>
        <taxon>Viridiplantae</taxon>
        <taxon>Streptophyta</taxon>
        <taxon>Embryophyta</taxon>
        <taxon>Tracheophyta</taxon>
        <taxon>Spermatophyta</taxon>
        <taxon>Magnoliopsida</taxon>
        <taxon>eudicotyledons</taxon>
        <taxon>Gunneridae</taxon>
        <taxon>Pentapetalae</taxon>
        <taxon>asterids</taxon>
        <taxon>campanulids</taxon>
        <taxon>Asterales</taxon>
        <taxon>Asteraceae</taxon>
        <taxon>Carduoideae</taxon>
        <taxon>Cardueae</taxon>
        <taxon>Centaureinae</taxon>
        <taxon>Centaurea</taxon>
    </lineage>
</organism>
<protein>
    <recommendedName>
        <fullName evidence="1">MULE transposase domain-containing protein</fullName>
    </recommendedName>
</protein>
<evidence type="ECO:0000313" key="3">
    <source>
        <dbReference type="Proteomes" id="UP001172457"/>
    </source>
</evidence>
<comment type="caution">
    <text evidence="2">The sequence shown here is derived from an EMBL/GenBank/DDBJ whole genome shotgun (WGS) entry which is preliminary data.</text>
</comment>
<dbReference type="Proteomes" id="UP001172457">
    <property type="component" value="Chromosome 2"/>
</dbReference>
<accession>A0AA38WH55</accession>
<dbReference type="PANTHER" id="PTHR47718:SF12">
    <property type="entry name" value="PROTEIN FAR1-RELATED SEQUENCE"/>
    <property type="match status" value="1"/>
</dbReference>
<dbReference type="EMBL" id="JARYMX010000002">
    <property type="protein sequence ID" value="KAJ9560977.1"/>
    <property type="molecule type" value="Genomic_DNA"/>
</dbReference>
<dbReference type="AlphaFoldDB" id="A0AA38WH55"/>
<name>A0AA38WH55_9ASTR</name>
<keyword evidence="3" id="KW-1185">Reference proteome</keyword>
<gene>
    <name evidence="2" type="ORF">OSB04_006137</name>
</gene>
<evidence type="ECO:0000313" key="2">
    <source>
        <dbReference type="EMBL" id="KAJ9560977.1"/>
    </source>
</evidence>
<evidence type="ECO:0000259" key="1">
    <source>
        <dbReference type="Pfam" id="PF10551"/>
    </source>
</evidence>
<dbReference type="Pfam" id="PF10551">
    <property type="entry name" value="MULE"/>
    <property type="match status" value="1"/>
</dbReference>
<sequence length="406" mass="47773">MAKFLKLYSPHHRILLVGDVSSVIPNIVSISSGKKEFRNSNGIGKYECYSFIEHHNHSLLSSDDVCFSRKRRQLGFEDQMLIHQENISNTGATRVHKMRTSLKGGYEFYSSSSVDFQNFKRDMDKYVVKSGDAQMFIEMMNRRKKDAPNFFFDYKVSNSKLVCVFWADEASRFNYTEFGDMMSFDATFRTNRYCMIFVPFTVVDNHKKVVVIGVALVNKETVSNFKWFSSQFLKETNFRKELNKIMWDVLIDLDDFELKWNTLMEDYCLTGQKWLKSLYKIRENIPMCSLMKTTSRLESINSFFNVFSHYGNTFVFFMKSFDAALNKQRFTTRNLDYVTRSTFPKFLTPSKIERNASDVYTRHVFNDVQKEIYKPAWSCSIESVVVDKNDIETYTIDHPHQINKNK</sequence>
<dbReference type="InterPro" id="IPR018289">
    <property type="entry name" value="MULE_transposase_dom"/>
</dbReference>
<feature type="domain" description="MULE transposase" evidence="1">
    <location>
        <begin position="182"/>
        <end position="240"/>
    </location>
</feature>
<dbReference type="PANTHER" id="PTHR47718">
    <property type="entry name" value="OS01G0519700 PROTEIN"/>
    <property type="match status" value="1"/>
</dbReference>
<reference evidence="2" key="1">
    <citation type="submission" date="2023-03" db="EMBL/GenBank/DDBJ databases">
        <title>Chromosome-scale reference genome and RAD-based genetic map of yellow starthistle (Centaurea solstitialis) reveal putative structural variation and QTLs associated with invader traits.</title>
        <authorList>
            <person name="Reatini B."/>
            <person name="Cang F.A."/>
            <person name="Jiang Q."/>
            <person name="Mckibben M.T.W."/>
            <person name="Barker M.S."/>
            <person name="Rieseberg L.H."/>
            <person name="Dlugosch K.M."/>
        </authorList>
    </citation>
    <scope>NUCLEOTIDE SEQUENCE</scope>
    <source>
        <strain evidence="2">CAN-66</strain>
        <tissue evidence="2">Leaf</tissue>
    </source>
</reference>